<dbReference type="STRING" id="454194.PYK22_00730"/>
<reference evidence="2 3" key="1">
    <citation type="submission" date="2013-12" db="EMBL/GenBank/DDBJ databases">
        <authorList>
            <person name="Stott M."/>
        </authorList>
    </citation>
    <scope>NUCLEOTIDE SEQUENCE [LARGE SCALE GENOMIC DNA]</scope>
    <source>
        <strain evidence="2 3">K22</strain>
    </source>
</reference>
<dbReference type="Pfam" id="PF04962">
    <property type="entry name" value="KduI"/>
    <property type="match status" value="1"/>
</dbReference>
<dbReference type="InterPro" id="IPR024203">
    <property type="entry name" value="Deoxy-glucuronate_isom_IolB"/>
</dbReference>
<evidence type="ECO:0000313" key="3">
    <source>
        <dbReference type="Proteomes" id="UP000031518"/>
    </source>
</evidence>
<protein>
    <submittedName>
        <fullName evidence="2">Uncharacterized enzyme involved in inositol metabolism</fullName>
        <ecNumber evidence="2">5.3.1.-</ecNumber>
    </submittedName>
</protein>
<dbReference type="InterPro" id="IPR011051">
    <property type="entry name" value="RmlC_Cupin_sf"/>
</dbReference>
<evidence type="ECO:0000256" key="1">
    <source>
        <dbReference type="ARBA" id="ARBA00023235"/>
    </source>
</evidence>
<keyword evidence="1 2" id="KW-0413">Isomerase</keyword>
<dbReference type="SUPFAM" id="SSF51182">
    <property type="entry name" value="RmlC-like cupins"/>
    <property type="match status" value="1"/>
</dbReference>
<reference evidence="2 3" key="2">
    <citation type="submission" date="2015-01" db="EMBL/GenBank/DDBJ databases">
        <title>Complete genome sequence of Pyrinomonas methylaliphatogenes type strain K22T.</title>
        <authorList>
            <person name="Lee K.C.Y."/>
            <person name="Power J.F."/>
            <person name="Dunfield P.F."/>
            <person name="Morgan X.C."/>
            <person name="Huttenhower C."/>
            <person name="Stott M.B."/>
        </authorList>
    </citation>
    <scope>NUCLEOTIDE SEQUENCE [LARGE SCALE GENOMIC DNA]</scope>
    <source>
        <strain evidence="2 3">K22</strain>
    </source>
</reference>
<dbReference type="OrthoDB" id="9799936at2"/>
<proteinExistence type="predicted"/>
<dbReference type="Gene3D" id="2.60.120.10">
    <property type="entry name" value="Jelly Rolls"/>
    <property type="match status" value="1"/>
</dbReference>
<dbReference type="InterPro" id="IPR014710">
    <property type="entry name" value="RmlC-like_jellyroll"/>
</dbReference>
<accession>A0A0B6WX51</accession>
<gene>
    <name evidence="2" type="ORF">PYK22_00730</name>
</gene>
<dbReference type="RefSeq" id="WP_083437578.1">
    <property type="nucleotide sequence ID" value="NZ_CBXV010000003.1"/>
</dbReference>
<keyword evidence="3" id="KW-1185">Reference proteome</keyword>
<dbReference type="GO" id="GO:0019310">
    <property type="term" value="P:inositol catabolic process"/>
    <property type="evidence" value="ECO:0007669"/>
    <property type="project" value="InterPro"/>
</dbReference>
<dbReference type="AlphaFoldDB" id="A0A0B6WX51"/>
<evidence type="ECO:0000313" key="2">
    <source>
        <dbReference type="EMBL" id="CDM64735.1"/>
    </source>
</evidence>
<dbReference type="Proteomes" id="UP000031518">
    <property type="component" value="Unassembled WGS sequence"/>
</dbReference>
<dbReference type="EMBL" id="CBXV010000003">
    <property type="protein sequence ID" value="CDM64735.1"/>
    <property type="molecule type" value="Genomic_DNA"/>
</dbReference>
<dbReference type="PANTHER" id="PTHR39193:SF1">
    <property type="entry name" value="5-DEOXY-GLUCURONATE ISOMERASE"/>
    <property type="match status" value="1"/>
</dbReference>
<dbReference type="EC" id="5.3.1.-" evidence="2"/>
<dbReference type="GO" id="GO:0008880">
    <property type="term" value="F:glucuronate isomerase activity"/>
    <property type="evidence" value="ECO:0007669"/>
    <property type="project" value="InterPro"/>
</dbReference>
<dbReference type="PANTHER" id="PTHR39193">
    <property type="entry name" value="5-DEOXY-GLUCURONATE ISOMERASE"/>
    <property type="match status" value="1"/>
</dbReference>
<sequence>MNQLVFRGTDKGKGRYFAVTPENSPMRHLHYGRIILDAEVPTVAFETGRCETGLICLAGRGRVAVGGETHELERYDAIYIPRGSRVEVSTEAGVDFIECAAPVEGDYPVQVVRLADVERDGSLRFTTGGPTSTRTITILIGKNVRAGRLLAGFTRSEPGHWTSWPPHEHAEMLEELYVFYDMPAPSFGVQFVFNKAEEPEFAGAVRDGDVVLMPYGYHPNVAIPGYPINFVWIMAAHKEVEYRQYGVVNVHPDFAASGSGLEASRR</sequence>
<organism evidence="2 3">
    <name type="scientific">Pyrinomonas methylaliphatogenes</name>
    <dbReference type="NCBI Taxonomy" id="454194"/>
    <lineage>
        <taxon>Bacteria</taxon>
        <taxon>Pseudomonadati</taxon>
        <taxon>Acidobacteriota</taxon>
        <taxon>Blastocatellia</taxon>
        <taxon>Blastocatellales</taxon>
        <taxon>Pyrinomonadaceae</taxon>
        <taxon>Pyrinomonas</taxon>
    </lineage>
</organism>
<dbReference type="InterPro" id="IPR021120">
    <property type="entry name" value="KduI/IolB_isomerase"/>
</dbReference>
<name>A0A0B6WX51_9BACT</name>